<dbReference type="PROSITE" id="PS00455">
    <property type="entry name" value="AMP_BINDING"/>
    <property type="match status" value="1"/>
</dbReference>
<dbReference type="InterPro" id="IPR045851">
    <property type="entry name" value="AMP-bd_C_sf"/>
</dbReference>
<protein>
    <submittedName>
        <fullName evidence="4">Uncharacterized protein</fullName>
    </submittedName>
</protein>
<feature type="compositionally biased region" description="Polar residues" evidence="1">
    <location>
        <begin position="555"/>
        <end position="567"/>
    </location>
</feature>
<sequence length="567" mass="61534">MAAFSTVQDAIRDRGTHKADSPAFVFRHPQGGRHVQTFGHIYRQGACYAAVLRAGGAARGQLVVNTLTNSPERVVCEAAILLTGAASVNAQCMLVDGSDLLGTVRVSRAAFLLVDPDVTHSPWHVLSKYVTVDDVGNVVTSEQLPRLKRVYFVRRVAPPEDGEDFLSKMEASSESFEADDVTPDDVCSVFTTSGSSGFSKLVVHTHRALTSAVLHDNPVMASLTGEEVEFSMAPLGWLGGYAGNNILTGSVRVLCDTRHGLPADVIDFMLQAFEEEKVDLTFVPAPRLSYLVERVRQKKKEEGVPASEADSANPGHCLHIMDRLTLGGQPITRSLVQTASLLAPKLLIVYGTTETLLVSALTVTHPESYRDFDAGFLAKGAEIRIVEGGGGEGTPLPPNTSGMIEFKRRHMMKEYLHDPRATAAAFTPDGFMRTGDIGQLDQHGHVIVEGRGSDAIMRGPFIFYPGWLEERIRACPGVTDVMIVGVPDPGANEEICACVTLKPGNVTVQEVQDFVEKDIVTSDEEPMSPRPRHYLTFDSFPVTPTGKPHRKVIKQQATTRLSSSSDD</sequence>
<evidence type="ECO:0000256" key="1">
    <source>
        <dbReference type="SAM" id="MobiDB-lite"/>
    </source>
</evidence>
<accession>A0AAN9C524</accession>
<gene>
    <name evidence="4" type="ORF">V1264_002441</name>
</gene>
<feature type="domain" description="AMP-binding enzyme C-terminal" evidence="3">
    <location>
        <begin position="468"/>
        <end position="547"/>
    </location>
</feature>
<dbReference type="Pfam" id="PF13193">
    <property type="entry name" value="AMP-binding_C"/>
    <property type="match status" value="1"/>
</dbReference>
<dbReference type="SUPFAM" id="SSF56801">
    <property type="entry name" value="Acetyl-CoA synthetase-like"/>
    <property type="match status" value="1"/>
</dbReference>
<dbReference type="Gene3D" id="3.30.300.30">
    <property type="match status" value="1"/>
</dbReference>
<dbReference type="InterPro" id="IPR020845">
    <property type="entry name" value="AMP-binding_CS"/>
</dbReference>
<dbReference type="CDD" id="cd04433">
    <property type="entry name" value="AFD_class_I"/>
    <property type="match status" value="1"/>
</dbReference>
<dbReference type="EMBL" id="JBAMIC010000001">
    <property type="protein sequence ID" value="KAK7116829.1"/>
    <property type="molecule type" value="Genomic_DNA"/>
</dbReference>
<feature type="region of interest" description="Disordered" evidence="1">
    <location>
        <begin position="543"/>
        <end position="567"/>
    </location>
</feature>
<dbReference type="InterPro" id="IPR000873">
    <property type="entry name" value="AMP-dep_synth/lig_dom"/>
</dbReference>
<evidence type="ECO:0000259" key="3">
    <source>
        <dbReference type="Pfam" id="PF13193"/>
    </source>
</evidence>
<evidence type="ECO:0000313" key="5">
    <source>
        <dbReference type="Proteomes" id="UP001374579"/>
    </source>
</evidence>
<dbReference type="PANTHER" id="PTHR42814">
    <property type="entry name" value="AMP-BINDING DOMAIN-CONTAINING PROTEIN"/>
    <property type="match status" value="1"/>
</dbReference>
<proteinExistence type="predicted"/>
<feature type="domain" description="AMP-dependent synthetase/ligase" evidence="2">
    <location>
        <begin position="15"/>
        <end position="416"/>
    </location>
</feature>
<dbReference type="InterPro" id="IPR025110">
    <property type="entry name" value="AMP-bd_C"/>
</dbReference>
<reference evidence="4 5" key="1">
    <citation type="submission" date="2024-02" db="EMBL/GenBank/DDBJ databases">
        <title>Chromosome-scale genome assembly of the rough periwinkle Littorina saxatilis.</title>
        <authorList>
            <person name="De Jode A."/>
            <person name="Faria R."/>
            <person name="Formenti G."/>
            <person name="Sims Y."/>
            <person name="Smith T.P."/>
            <person name="Tracey A."/>
            <person name="Wood J.M.D."/>
            <person name="Zagrodzka Z.B."/>
            <person name="Johannesson K."/>
            <person name="Butlin R.K."/>
            <person name="Leder E.H."/>
        </authorList>
    </citation>
    <scope>NUCLEOTIDE SEQUENCE [LARGE SCALE GENOMIC DNA]</scope>
    <source>
        <strain evidence="4">Snail1</strain>
        <tissue evidence="4">Muscle</tissue>
    </source>
</reference>
<comment type="caution">
    <text evidence="4">The sequence shown here is derived from an EMBL/GenBank/DDBJ whole genome shotgun (WGS) entry which is preliminary data.</text>
</comment>
<dbReference type="PANTHER" id="PTHR42814:SF3">
    <property type="entry name" value="BETA-N-ACETYLHEXOSAMINIDASE"/>
    <property type="match status" value="1"/>
</dbReference>
<dbReference type="InterPro" id="IPR042099">
    <property type="entry name" value="ANL_N_sf"/>
</dbReference>
<evidence type="ECO:0000259" key="2">
    <source>
        <dbReference type="Pfam" id="PF00501"/>
    </source>
</evidence>
<organism evidence="4 5">
    <name type="scientific">Littorina saxatilis</name>
    <dbReference type="NCBI Taxonomy" id="31220"/>
    <lineage>
        <taxon>Eukaryota</taxon>
        <taxon>Metazoa</taxon>
        <taxon>Spiralia</taxon>
        <taxon>Lophotrochozoa</taxon>
        <taxon>Mollusca</taxon>
        <taxon>Gastropoda</taxon>
        <taxon>Caenogastropoda</taxon>
        <taxon>Littorinimorpha</taxon>
        <taxon>Littorinoidea</taxon>
        <taxon>Littorinidae</taxon>
        <taxon>Littorina</taxon>
    </lineage>
</organism>
<evidence type="ECO:0000313" key="4">
    <source>
        <dbReference type="EMBL" id="KAK7116829.1"/>
    </source>
</evidence>
<dbReference type="Proteomes" id="UP001374579">
    <property type="component" value="Unassembled WGS sequence"/>
</dbReference>
<keyword evidence="5" id="KW-1185">Reference proteome</keyword>
<dbReference type="AlphaFoldDB" id="A0AAN9C524"/>
<name>A0AAN9C524_9CAEN</name>
<dbReference type="Pfam" id="PF00501">
    <property type="entry name" value="AMP-binding"/>
    <property type="match status" value="1"/>
</dbReference>
<dbReference type="Gene3D" id="3.40.50.12780">
    <property type="entry name" value="N-terminal domain of ligase-like"/>
    <property type="match status" value="1"/>
</dbReference>